<dbReference type="EMBL" id="JAPFRF010000011">
    <property type="protein sequence ID" value="KAJ7316913.1"/>
    <property type="molecule type" value="Genomic_DNA"/>
</dbReference>
<proteinExistence type="predicted"/>
<accession>A0A9Q0XLB8</accession>
<sequence>MIRRLPWTAPLIQKLRYWELSTIPLLSCLLPSCLLHTWMWLDNQPPSPAEDLRQYSQMIQRIVKVMDLQVLQPDIDETCKFFGHLNKNQALPLCMGFIPSLLNHAKAVWNKPYSTPLMPRRIDNLYRTNASTH</sequence>
<evidence type="ECO:0000313" key="1">
    <source>
        <dbReference type="EMBL" id="KAJ7316913.1"/>
    </source>
</evidence>
<protein>
    <submittedName>
        <fullName evidence="1">Uncharacterized protein</fullName>
    </submittedName>
</protein>
<keyword evidence="2" id="KW-1185">Reference proteome</keyword>
<dbReference type="AlphaFoldDB" id="A0A9Q0XLB8"/>
<comment type="caution">
    <text evidence="1">The sequence shown here is derived from an EMBL/GenBank/DDBJ whole genome shotgun (WGS) entry which is preliminary data.</text>
</comment>
<evidence type="ECO:0000313" key="2">
    <source>
        <dbReference type="Proteomes" id="UP001142489"/>
    </source>
</evidence>
<dbReference type="Proteomes" id="UP001142489">
    <property type="component" value="Unassembled WGS sequence"/>
</dbReference>
<gene>
    <name evidence="1" type="ORF">JRQ81_003075</name>
</gene>
<reference evidence="1" key="1">
    <citation type="journal article" date="2023" name="DNA Res.">
        <title>Chromosome-level genome assembly of Phrynocephalus forsythii using third-generation DNA sequencing and Hi-C analysis.</title>
        <authorList>
            <person name="Qi Y."/>
            <person name="Zhao W."/>
            <person name="Zhao Y."/>
            <person name="Niu C."/>
            <person name="Cao S."/>
            <person name="Zhang Y."/>
        </authorList>
    </citation>
    <scope>NUCLEOTIDE SEQUENCE</scope>
    <source>
        <tissue evidence="1">Muscle</tissue>
    </source>
</reference>
<dbReference type="OrthoDB" id="9050411at2759"/>
<organism evidence="1 2">
    <name type="scientific">Phrynocephalus forsythii</name>
    <dbReference type="NCBI Taxonomy" id="171643"/>
    <lineage>
        <taxon>Eukaryota</taxon>
        <taxon>Metazoa</taxon>
        <taxon>Chordata</taxon>
        <taxon>Craniata</taxon>
        <taxon>Vertebrata</taxon>
        <taxon>Euteleostomi</taxon>
        <taxon>Lepidosauria</taxon>
        <taxon>Squamata</taxon>
        <taxon>Bifurcata</taxon>
        <taxon>Unidentata</taxon>
        <taxon>Episquamata</taxon>
        <taxon>Toxicofera</taxon>
        <taxon>Iguania</taxon>
        <taxon>Acrodonta</taxon>
        <taxon>Agamidae</taxon>
        <taxon>Agaminae</taxon>
        <taxon>Phrynocephalus</taxon>
    </lineage>
</organism>
<name>A0A9Q0XLB8_9SAUR</name>